<dbReference type="CDD" id="cd16964">
    <property type="entry name" value="YqgF"/>
    <property type="match status" value="1"/>
</dbReference>
<evidence type="ECO:0000256" key="4">
    <source>
        <dbReference type="ARBA" id="ARBA00022801"/>
    </source>
</evidence>
<accession>A0AA35WC35</accession>
<dbReference type="NCBIfam" id="TIGR00250">
    <property type="entry name" value="RNAse_H_YqgF"/>
    <property type="match status" value="1"/>
</dbReference>
<keyword evidence="1" id="KW-0963">Cytoplasm</keyword>
<sequence length="118" mass="12552">MGILASPLTTIDRSTPDTEAAIDAVLALAEQHEAAEILVGIPYLMSGRIGAQARITLDFAQALSERTNIPITHTDERLSSVQADRMLTQSGTSNTRDKGRTDSAAAAVILQAYLDARS</sequence>
<evidence type="ECO:0000259" key="5">
    <source>
        <dbReference type="SMART" id="SM00732"/>
    </source>
</evidence>
<proteinExistence type="predicted"/>
<reference evidence="6" key="1">
    <citation type="submission" date="2023-03" db="EMBL/GenBank/DDBJ databases">
        <authorList>
            <person name="Steffen K."/>
            <person name="Cardenas P."/>
        </authorList>
    </citation>
    <scope>NUCLEOTIDE SEQUENCE</scope>
</reference>
<feature type="domain" description="YqgF/RNase H-like" evidence="5">
    <location>
        <begin position="2"/>
        <end position="83"/>
    </location>
</feature>
<dbReference type="InterPro" id="IPR037027">
    <property type="entry name" value="YqgF/RNaseH-like_dom_sf"/>
</dbReference>
<dbReference type="Pfam" id="PF03652">
    <property type="entry name" value="RuvX"/>
    <property type="match status" value="1"/>
</dbReference>
<keyword evidence="4" id="KW-0378">Hydrolase</keyword>
<keyword evidence="7" id="KW-1185">Reference proteome</keyword>
<dbReference type="PANTHER" id="PTHR33317">
    <property type="entry name" value="POLYNUCLEOTIDYL TRANSFERASE, RIBONUCLEASE H-LIKE SUPERFAMILY PROTEIN"/>
    <property type="match status" value="1"/>
</dbReference>
<protein>
    <submittedName>
        <fullName evidence="6">Pre-16S rRNA nuclease</fullName>
    </submittedName>
</protein>
<comment type="caution">
    <text evidence="6">The sequence shown here is derived from an EMBL/GenBank/DDBJ whole genome shotgun (WGS) entry which is preliminary data.</text>
</comment>
<evidence type="ECO:0000256" key="1">
    <source>
        <dbReference type="ARBA" id="ARBA00022490"/>
    </source>
</evidence>
<evidence type="ECO:0000256" key="2">
    <source>
        <dbReference type="ARBA" id="ARBA00022517"/>
    </source>
</evidence>
<dbReference type="EMBL" id="CASHTH010000800">
    <property type="protein sequence ID" value="CAI8007797.1"/>
    <property type="molecule type" value="Genomic_DNA"/>
</dbReference>
<dbReference type="SUPFAM" id="SSF53098">
    <property type="entry name" value="Ribonuclease H-like"/>
    <property type="match status" value="1"/>
</dbReference>
<dbReference type="SMART" id="SM00732">
    <property type="entry name" value="YqgFc"/>
    <property type="match status" value="1"/>
</dbReference>
<dbReference type="PANTHER" id="PTHR33317:SF4">
    <property type="entry name" value="POLYNUCLEOTIDYL TRANSFERASE, RIBONUCLEASE H-LIKE SUPERFAMILY PROTEIN"/>
    <property type="match status" value="1"/>
</dbReference>
<dbReference type="GO" id="GO:0000967">
    <property type="term" value="P:rRNA 5'-end processing"/>
    <property type="evidence" value="ECO:0007669"/>
    <property type="project" value="TreeGrafter"/>
</dbReference>
<dbReference type="Gene3D" id="3.30.420.140">
    <property type="entry name" value="YqgF/RNase H-like domain"/>
    <property type="match status" value="1"/>
</dbReference>
<evidence type="ECO:0000256" key="3">
    <source>
        <dbReference type="ARBA" id="ARBA00022722"/>
    </source>
</evidence>
<evidence type="ECO:0000313" key="6">
    <source>
        <dbReference type="EMBL" id="CAI8007797.1"/>
    </source>
</evidence>
<dbReference type="GO" id="GO:0004518">
    <property type="term" value="F:nuclease activity"/>
    <property type="evidence" value="ECO:0007669"/>
    <property type="project" value="UniProtKB-KW"/>
</dbReference>
<dbReference type="InterPro" id="IPR006641">
    <property type="entry name" value="YqgF/RNaseH-like_dom"/>
</dbReference>
<dbReference type="GO" id="GO:0016787">
    <property type="term" value="F:hydrolase activity"/>
    <property type="evidence" value="ECO:0007669"/>
    <property type="project" value="UniProtKB-KW"/>
</dbReference>
<dbReference type="GO" id="GO:0005829">
    <property type="term" value="C:cytosol"/>
    <property type="evidence" value="ECO:0007669"/>
    <property type="project" value="TreeGrafter"/>
</dbReference>
<organism evidence="6 7">
    <name type="scientific">Geodia barretti</name>
    <name type="common">Barrett's horny sponge</name>
    <dbReference type="NCBI Taxonomy" id="519541"/>
    <lineage>
        <taxon>Eukaryota</taxon>
        <taxon>Metazoa</taxon>
        <taxon>Porifera</taxon>
        <taxon>Demospongiae</taxon>
        <taxon>Heteroscleromorpha</taxon>
        <taxon>Tetractinellida</taxon>
        <taxon>Astrophorina</taxon>
        <taxon>Geodiidae</taxon>
        <taxon>Geodia</taxon>
    </lineage>
</organism>
<dbReference type="InterPro" id="IPR012337">
    <property type="entry name" value="RNaseH-like_sf"/>
</dbReference>
<name>A0AA35WC35_GEOBA</name>
<dbReference type="AlphaFoldDB" id="A0AA35WC35"/>
<dbReference type="Proteomes" id="UP001174909">
    <property type="component" value="Unassembled WGS sequence"/>
</dbReference>
<gene>
    <name evidence="6" type="ORF">GBAR_LOCUS5384</name>
</gene>
<keyword evidence="3" id="KW-0540">Nuclease</keyword>
<keyword evidence="2" id="KW-0690">Ribosome biogenesis</keyword>
<dbReference type="InterPro" id="IPR005227">
    <property type="entry name" value="YqgF"/>
</dbReference>
<evidence type="ECO:0000313" key="7">
    <source>
        <dbReference type="Proteomes" id="UP001174909"/>
    </source>
</evidence>